<dbReference type="InterPro" id="IPR036822">
    <property type="entry name" value="CutC-like_dom_sf"/>
</dbReference>
<protein>
    <recommendedName>
        <fullName evidence="2">PF03932 family protein CutC</fullName>
    </recommendedName>
</protein>
<organism evidence="4 5">
    <name type="scientific">Micromonospora fulviviridis</name>
    <dbReference type="NCBI Taxonomy" id="47860"/>
    <lineage>
        <taxon>Bacteria</taxon>
        <taxon>Bacillati</taxon>
        <taxon>Actinomycetota</taxon>
        <taxon>Actinomycetes</taxon>
        <taxon>Micromonosporales</taxon>
        <taxon>Micromonosporaceae</taxon>
        <taxon>Micromonospora</taxon>
    </lineage>
</organism>
<dbReference type="PANTHER" id="PTHR12598">
    <property type="entry name" value="COPPER HOMEOSTASIS PROTEIN CUTC"/>
    <property type="match status" value="1"/>
</dbReference>
<keyword evidence="5" id="KW-1185">Reference proteome</keyword>
<dbReference type="PANTHER" id="PTHR12598:SF0">
    <property type="entry name" value="COPPER HOMEOSTASIS PROTEIN CUTC HOMOLOG"/>
    <property type="match status" value="1"/>
</dbReference>
<keyword evidence="2" id="KW-0963">Cytoplasm</keyword>
<comment type="caution">
    <text evidence="2">Once thought to be involved in copper homeostasis, experiments in E.coli have shown this is not the case.</text>
</comment>
<dbReference type="Gene3D" id="3.20.20.380">
    <property type="entry name" value="Copper homeostasis (CutC) domain"/>
    <property type="match status" value="1"/>
</dbReference>
<dbReference type="InterPro" id="IPR005627">
    <property type="entry name" value="CutC-like"/>
</dbReference>
<comment type="caution">
    <text evidence="4">The sequence shown here is derived from an EMBL/GenBank/DDBJ whole genome shotgun (WGS) entry which is preliminary data.</text>
</comment>
<dbReference type="PROSITE" id="PS51332">
    <property type="entry name" value="B12_BINDING"/>
    <property type="match status" value="1"/>
</dbReference>
<dbReference type="HAMAP" id="MF_00795">
    <property type="entry name" value="CutC"/>
    <property type="match status" value="1"/>
</dbReference>
<comment type="subcellular location">
    <subcellularLocation>
        <location evidence="2">Cytoplasm</location>
    </subcellularLocation>
</comment>
<sequence>MTTVEICVSDVPTALVAEAAGADRLELCADLGQGGTTPSLGTVEVALRTLRRVGVRVMVRPRGGDFRLSEIEEQVMLADIAAIRRLPNPHSLEVGVVVGAVTAAGGLDLAVLRRLIEAAGPLPVTVHKAFDEVDDQLRAIEELIDLGADAVLTSGGAPTALAGATRIAALRQRAGDRLRVIAGGGIRSHNVRQVLAETGAREVHLRAPVRRDGREATDGTEVRRVVDATRARAEQLRDVVGGAGLHPVDQSAEA</sequence>
<evidence type="ECO:0000256" key="1">
    <source>
        <dbReference type="ARBA" id="ARBA00007768"/>
    </source>
</evidence>
<dbReference type="InterPro" id="IPR006158">
    <property type="entry name" value="Cobalamin-bd"/>
</dbReference>
<name>A0ABV2VMF5_9ACTN</name>
<accession>A0ABV2VMF5</accession>
<dbReference type="Pfam" id="PF03932">
    <property type="entry name" value="CutC"/>
    <property type="match status" value="1"/>
</dbReference>
<feature type="domain" description="B12-binding" evidence="3">
    <location>
        <begin position="89"/>
        <end position="236"/>
    </location>
</feature>
<dbReference type="SUPFAM" id="SSF110395">
    <property type="entry name" value="CutC-like"/>
    <property type="match status" value="1"/>
</dbReference>
<dbReference type="CDD" id="cd00945">
    <property type="entry name" value="Aldolase_Class_I"/>
    <property type="match status" value="1"/>
</dbReference>
<dbReference type="RefSeq" id="WP_355665318.1">
    <property type="nucleotide sequence ID" value="NZ_JBEXRX010000042.1"/>
</dbReference>
<proteinExistence type="inferred from homology"/>
<comment type="similarity">
    <text evidence="1 2">Belongs to the CutC family.</text>
</comment>
<evidence type="ECO:0000313" key="4">
    <source>
        <dbReference type="EMBL" id="MEU0153512.1"/>
    </source>
</evidence>
<gene>
    <name evidence="2" type="primary">cutC</name>
    <name evidence="4" type="ORF">ABZ071_16615</name>
</gene>
<evidence type="ECO:0000256" key="2">
    <source>
        <dbReference type="HAMAP-Rule" id="MF_00795"/>
    </source>
</evidence>
<dbReference type="EMBL" id="JBEXRX010000042">
    <property type="protein sequence ID" value="MEU0153512.1"/>
    <property type="molecule type" value="Genomic_DNA"/>
</dbReference>
<evidence type="ECO:0000259" key="3">
    <source>
        <dbReference type="PROSITE" id="PS51332"/>
    </source>
</evidence>
<dbReference type="Proteomes" id="UP001550348">
    <property type="component" value="Unassembled WGS sequence"/>
</dbReference>
<reference evidence="4 5" key="1">
    <citation type="submission" date="2024-06" db="EMBL/GenBank/DDBJ databases">
        <title>The Natural Products Discovery Center: Release of the First 8490 Sequenced Strains for Exploring Actinobacteria Biosynthetic Diversity.</title>
        <authorList>
            <person name="Kalkreuter E."/>
            <person name="Kautsar S.A."/>
            <person name="Yang D."/>
            <person name="Bader C.D."/>
            <person name="Teijaro C.N."/>
            <person name="Fluegel L."/>
            <person name="Davis C.M."/>
            <person name="Simpson J.R."/>
            <person name="Lauterbach L."/>
            <person name="Steele A.D."/>
            <person name="Gui C."/>
            <person name="Meng S."/>
            <person name="Li G."/>
            <person name="Viehrig K."/>
            <person name="Ye F."/>
            <person name="Su P."/>
            <person name="Kiefer A.F."/>
            <person name="Nichols A."/>
            <person name="Cepeda A.J."/>
            <person name="Yan W."/>
            <person name="Fan B."/>
            <person name="Jiang Y."/>
            <person name="Adhikari A."/>
            <person name="Zheng C.-J."/>
            <person name="Schuster L."/>
            <person name="Cowan T.M."/>
            <person name="Smanski M.J."/>
            <person name="Chevrette M.G."/>
            <person name="De Carvalho L.P.S."/>
            <person name="Shen B."/>
        </authorList>
    </citation>
    <scope>NUCLEOTIDE SEQUENCE [LARGE SCALE GENOMIC DNA]</scope>
    <source>
        <strain evidence="4 5">NPDC006286</strain>
    </source>
</reference>
<evidence type="ECO:0000313" key="5">
    <source>
        <dbReference type="Proteomes" id="UP001550348"/>
    </source>
</evidence>